<dbReference type="PANTHER" id="PTHR43876">
    <property type="entry name" value="UBIQUINONE BIOSYNTHESIS MONOOXYGENASE COQ6, MITOCHONDRIAL"/>
    <property type="match status" value="1"/>
</dbReference>
<dbReference type="GO" id="GO:0071949">
    <property type="term" value="F:FAD binding"/>
    <property type="evidence" value="ECO:0007669"/>
    <property type="project" value="InterPro"/>
</dbReference>
<evidence type="ECO:0000256" key="8">
    <source>
        <dbReference type="SAM" id="Phobius"/>
    </source>
</evidence>
<evidence type="ECO:0000256" key="5">
    <source>
        <dbReference type="ARBA" id="ARBA00022827"/>
    </source>
</evidence>
<dbReference type="UniPathway" id="UPA00232"/>
<dbReference type="PROSITE" id="PS01304">
    <property type="entry name" value="UBIH"/>
    <property type="match status" value="1"/>
</dbReference>
<dbReference type="SUPFAM" id="SSF51905">
    <property type="entry name" value="FAD/NAD(P)-binding domain"/>
    <property type="match status" value="1"/>
</dbReference>
<keyword evidence="8" id="KW-0472">Membrane</keyword>
<comment type="caution">
    <text evidence="11">The sequence shown here is derived from an EMBL/GenBank/DDBJ whole genome shotgun (WGS) entry which is preliminary data.</text>
</comment>
<evidence type="ECO:0000256" key="4">
    <source>
        <dbReference type="ARBA" id="ARBA00022630"/>
    </source>
</evidence>
<comment type="pathway">
    <text evidence="2">Cofactor biosynthesis; ubiquinone biosynthesis.</text>
</comment>
<dbReference type="Proteomes" id="UP000316199">
    <property type="component" value="Unassembled WGS sequence"/>
</dbReference>
<evidence type="ECO:0000256" key="1">
    <source>
        <dbReference type="ARBA" id="ARBA00001974"/>
    </source>
</evidence>
<name>A0A520S5A4_9GAMM</name>
<gene>
    <name evidence="11" type="ORF">EVA68_00085</name>
</gene>
<dbReference type="InterPro" id="IPR018168">
    <property type="entry name" value="Ubi_Hdrlase_CS"/>
</dbReference>
<sequence>MQNHPENEKTRSNVVERTDVLVIGGGIVGLAFAASLKSSGLIVTVIDRGSKPQRTSSVPKKRKNWTLDSHIHPRISALSISAWQFLNGVGESLTGTPYTRMEVLDGEGTGKLSFCAEQLALEQLGYIVENDKLSIELINNIKKSKNVFFYWDTEIKELEKLEDGYVVKTDKNVICTKLLVGADGSQSKVRKLANLNYCKWTYNQKGIVAVVETELQHGRTARQWFTSRGTLAFLPLSDKNLCSIVLSTSDYDEIMLMDDESIAKLLENLSEGVLGKIFGIDYRLVFPISQQHSVRYVEKNLVLIGDAAHTIHPLAGQGANIGLADAKQLSQSIKQACLKGIPIGCLEVLNQYQSSRRPDSLSTAALMEVFARGFSSSNPAIQWLRNEGLNKVESSGFFKKVIVKLATLR</sequence>
<dbReference type="InterPro" id="IPR006076">
    <property type="entry name" value="FAD-dep_OxRdtase"/>
</dbReference>
<keyword evidence="6" id="KW-0560">Oxidoreductase</keyword>
<dbReference type="NCBIfam" id="TIGR01988">
    <property type="entry name" value="Ubi-OHases"/>
    <property type="match status" value="1"/>
</dbReference>
<keyword evidence="8" id="KW-0812">Transmembrane</keyword>
<keyword evidence="5" id="KW-0274">FAD</keyword>
<dbReference type="GO" id="GO:0016705">
    <property type="term" value="F:oxidoreductase activity, acting on paired donors, with incorporation or reduction of molecular oxygen"/>
    <property type="evidence" value="ECO:0007669"/>
    <property type="project" value="InterPro"/>
</dbReference>
<dbReference type="GO" id="GO:0006744">
    <property type="term" value="P:ubiquinone biosynthetic process"/>
    <property type="evidence" value="ECO:0007669"/>
    <property type="project" value="UniProtKB-UniPathway"/>
</dbReference>
<feature type="domain" description="FAD-binding" evidence="10">
    <location>
        <begin position="169"/>
        <end position="358"/>
    </location>
</feature>
<dbReference type="GO" id="GO:0004497">
    <property type="term" value="F:monooxygenase activity"/>
    <property type="evidence" value="ECO:0007669"/>
    <property type="project" value="UniProtKB-KW"/>
</dbReference>
<feature type="domain" description="FAD dependent oxidoreductase" evidence="9">
    <location>
        <begin position="19"/>
        <end position="58"/>
    </location>
</feature>
<keyword evidence="4" id="KW-0285">Flavoprotein</keyword>
<dbReference type="EMBL" id="SHAG01000001">
    <property type="protein sequence ID" value="RZO77662.1"/>
    <property type="molecule type" value="Genomic_DNA"/>
</dbReference>
<dbReference type="PANTHER" id="PTHR43876:SF7">
    <property type="entry name" value="UBIQUINONE BIOSYNTHESIS MONOOXYGENASE COQ6, MITOCHONDRIAL"/>
    <property type="match status" value="1"/>
</dbReference>
<comment type="similarity">
    <text evidence="3">Belongs to the UbiH/COQ6 family.</text>
</comment>
<keyword evidence="8" id="KW-1133">Transmembrane helix</keyword>
<dbReference type="Gene3D" id="3.50.50.60">
    <property type="entry name" value="FAD/NAD(P)-binding domain"/>
    <property type="match status" value="2"/>
</dbReference>
<evidence type="ECO:0000259" key="9">
    <source>
        <dbReference type="Pfam" id="PF01266"/>
    </source>
</evidence>
<dbReference type="PRINTS" id="PR00420">
    <property type="entry name" value="RNGMNOXGNASE"/>
</dbReference>
<protein>
    <submittedName>
        <fullName evidence="11">FAD-dependent oxidoreductase</fullName>
    </submittedName>
</protein>
<accession>A0A520S5A4</accession>
<evidence type="ECO:0000256" key="7">
    <source>
        <dbReference type="ARBA" id="ARBA00023033"/>
    </source>
</evidence>
<reference evidence="11 12" key="1">
    <citation type="submission" date="2019-02" db="EMBL/GenBank/DDBJ databases">
        <title>Prokaryotic population dynamics and viral predation in marine succession experiment using metagenomics: the confinement effect.</title>
        <authorList>
            <person name="Haro-Moreno J.M."/>
            <person name="Rodriguez-Valera F."/>
            <person name="Lopez-Perez M."/>
        </authorList>
    </citation>
    <scope>NUCLEOTIDE SEQUENCE [LARGE SCALE GENOMIC DNA]</scope>
    <source>
        <strain evidence="11">MED-G157</strain>
    </source>
</reference>
<feature type="transmembrane region" description="Helical" evidence="8">
    <location>
        <begin position="20"/>
        <end position="46"/>
    </location>
</feature>
<dbReference type="Pfam" id="PF01266">
    <property type="entry name" value="DAO"/>
    <property type="match status" value="1"/>
</dbReference>
<evidence type="ECO:0000256" key="2">
    <source>
        <dbReference type="ARBA" id="ARBA00004749"/>
    </source>
</evidence>
<dbReference type="Pfam" id="PF01494">
    <property type="entry name" value="FAD_binding_3"/>
    <property type="match status" value="1"/>
</dbReference>
<dbReference type="InterPro" id="IPR051205">
    <property type="entry name" value="UbiH/COQ6_monooxygenase"/>
</dbReference>
<dbReference type="InterPro" id="IPR010971">
    <property type="entry name" value="UbiH/COQ6"/>
</dbReference>
<evidence type="ECO:0000256" key="6">
    <source>
        <dbReference type="ARBA" id="ARBA00023002"/>
    </source>
</evidence>
<dbReference type="InterPro" id="IPR002938">
    <property type="entry name" value="FAD-bd"/>
</dbReference>
<evidence type="ECO:0000259" key="10">
    <source>
        <dbReference type="Pfam" id="PF01494"/>
    </source>
</evidence>
<dbReference type="AlphaFoldDB" id="A0A520S5A4"/>
<evidence type="ECO:0000313" key="12">
    <source>
        <dbReference type="Proteomes" id="UP000316199"/>
    </source>
</evidence>
<organism evidence="11 12">
    <name type="scientific">OM182 bacterium</name>
    <dbReference type="NCBI Taxonomy" id="2510334"/>
    <lineage>
        <taxon>Bacteria</taxon>
        <taxon>Pseudomonadati</taxon>
        <taxon>Pseudomonadota</taxon>
        <taxon>Gammaproteobacteria</taxon>
        <taxon>OMG group</taxon>
        <taxon>OM182 clade</taxon>
    </lineage>
</organism>
<comment type="cofactor">
    <cofactor evidence="1">
        <name>FAD</name>
        <dbReference type="ChEBI" id="CHEBI:57692"/>
    </cofactor>
</comment>
<keyword evidence="7" id="KW-0503">Monooxygenase</keyword>
<dbReference type="InterPro" id="IPR036188">
    <property type="entry name" value="FAD/NAD-bd_sf"/>
</dbReference>
<evidence type="ECO:0000313" key="11">
    <source>
        <dbReference type="EMBL" id="RZO77662.1"/>
    </source>
</evidence>
<evidence type="ECO:0000256" key="3">
    <source>
        <dbReference type="ARBA" id="ARBA00005349"/>
    </source>
</evidence>
<proteinExistence type="inferred from homology"/>